<evidence type="ECO:0000313" key="3">
    <source>
        <dbReference type="Proteomes" id="UP000094094"/>
    </source>
</evidence>
<feature type="compositionally biased region" description="Basic and acidic residues" evidence="1">
    <location>
        <begin position="65"/>
        <end position="79"/>
    </location>
</feature>
<dbReference type="KEGG" id="slc:SL103_04955"/>
<sequence>MTAAARCACGSTLDLRTVMVDSVSGPPRPVTVCGPCAPGATLPVPPTVARVLARSAGIRLPGDLPRLHPAEGDRARPHP</sequence>
<keyword evidence="3" id="KW-1185">Reference proteome</keyword>
<dbReference type="RefSeq" id="WP_069567548.1">
    <property type="nucleotide sequence ID" value="NZ_CP017157.1"/>
</dbReference>
<reference evidence="2 3" key="1">
    <citation type="submission" date="2016-09" db="EMBL/GenBank/DDBJ databases">
        <title>Complete genome sequencing of Streptomyces lydicus 103 and metabolic pathways analysis of antibiotic biosynthesis.</title>
        <authorList>
            <person name="Jia N."/>
            <person name="Ding M.-Z."/>
            <person name="Gao F."/>
            <person name="Yuan Y.-J."/>
        </authorList>
    </citation>
    <scope>NUCLEOTIDE SEQUENCE [LARGE SCALE GENOMIC DNA]</scope>
    <source>
        <strain evidence="2 3">103</strain>
    </source>
</reference>
<dbReference type="AlphaFoldDB" id="A0A1D7VFZ7"/>
<feature type="region of interest" description="Disordered" evidence="1">
    <location>
        <begin position="60"/>
        <end position="79"/>
    </location>
</feature>
<gene>
    <name evidence="2" type="ORF">SL103_04955</name>
</gene>
<dbReference type="EMBL" id="CP017157">
    <property type="protein sequence ID" value="AOP45676.1"/>
    <property type="molecule type" value="Genomic_DNA"/>
</dbReference>
<organism evidence="2 3">
    <name type="scientific">Streptomyces lydicus</name>
    <dbReference type="NCBI Taxonomy" id="47763"/>
    <lineage>
        <taxon>Bacteria</taxon>
        <taxon>Bacillati</taxon>
        <taxon>Actinomycetota</taxon>
        <taxon>Actinomycetes</taxon>
        <taxon>Kitasatosporales</taxon>
        <taxon>Streptomycetaceae</taxon>
        <taxon>Streptomyces</taxon>
    </lineage>
</organism>
<protein>
    <submittedName>
        <fullName evidence="2">Uncharacterized protein</fullName>
    </submittedName>
</protein>
<evidence type="ECO:0000256" key="1">
    <source>
        <dbReference type="SAM" id="MobiDB-lite"/>
    </source>
</evidence>
<accession>A0A1D7VFZ7</accession>
<proteinExistence type="predicted"/>
<dbReference type="Proteomes" id="UP000094094">
    <property type="component" value="Chromosome"/>
</dbReference>
<evidence type="ECO:0000313" key="2">
    <source>
        <dbReference type="EMBL" id="AOP45676.1"/>
    </source>
</evidence>
<name>A0A1D7VFZ7_9ACTN</name>